<keyword evidence="16" id="KW-1185">Reference proteome</keyword>
<feature type="transmembrane region" description="Helical" evidence="12">
    <location>
        <begin position="38"/>
        <end position="56"/>
    </location>
</feature>
<keyword evidence="11 12" id="KW-1208">Phospholipid metabolism</keyword>
<reference evidence="15 16" key="1">
    <citation type="journal article" date="2015" name="Genome Announc.">
        <title>Expanding the biotechnology potential of lactobacilli through comparative genomics of 213 strains and associated genera.</title>
        <authorList>
            <person name="Sun Z."/>
            <person name="Harris H.M."/>
            <person name="McCann A."/>
            <person name="Guo C."/>
            <person name="Argimon S."/>
            <person name="Zhang W."/>
            <person name="Yang X."/>
            <person name="Jeffery I.B."/>
            <person name="Cooney J.C."/>
            <person name="Kagawa T.F."/>
            <person name="Liu W."/>
            <person name="Song Y."/>
            <person name="Salvetti E."/>
            <person name="Wrobel A."/>
            <person name="Rasinkangas P."/>
            <person name="Parkhill J."/>
            <person name="Rea M.C."/>
            <person name="O'Sullivan O."/>
            <person name="Ritari J."/>
            <person name="Douillard F.P."/>
            <person name="Paul Ross R."/>
            <person name="Yang R."/>
            <person name="Briner A.E."/>
            <person name="Felis G.E."/>
            <person name="de Vos W.M."/>
            <person name="Barrangou R."/>
            <person name="Klaenhammer T.R."/>
            <person name="Caufield P.W."/>
            <person name="Cui Y."/>
            <person name="Zhang H."/>
            <person name="O'Toole P.W."/>
        </authorList>
    </citation>
    <scope>NUCLEOTIDE SEQUENCE [LARGE SCALE GENOMIC DNA]</scope>
    <source>
        <strain evidence="15 16">DSM 17758</strain>
    </source>
</reference>
<dbReference type="CDD" id="cd09112">
    <property type="entry name" value="PLDc_CLS_2"/>
    <property type="match status" value="1"/>
</dbReference>
<feature type="active site" evidence="12">
    <location>
        <position position="225"/>
    </location>
</feature>
<dbReference type="SUPFAM" id="SSF56024">
    <property type="entry name" value="Phospholipase D/nuclease"/>
    <property type="match status" value="2"/>
</dbReference>
<evidence type="ECO:0000256" key="6">
    <source>
        <dbReference type="ARBA" id="ARBA00022737"/>
    </source>
</evidence>
<dbReference type="OrthoDB" id="9762009at2"/>
<evidence type="ECO:0000256" key="2">
    <source>
        <dbReference type="ARBA" id="ARBA00022475"/>
    </source>
</evidence>
<keyword evidence="9 12" id="KW-0472">Membrane</keyword>
<dbReference type="AlphaFoldDB" id="A0A0R1VRF2"/>
<keyword evidence="7 12" id="KW-1133">Transmembrane helix</keyword>
<dbReference type="CDD" id="cd09110">
    <property type="entry name" value="PLDc_CLS_1"/>
    <property type="match status" value="1"/>
</dbReference>
<evidence type="ECO:0000256" key="5">
    <source>
        <dbReference type="ARBA" id="ARBA00022692"/>
    </source>
</evidence>
<evidence type="ECO:0000259" key="14">
    <source>
        <dbReference type="PROSITE" id="PS50035"/>
    </source>
</evidence>
<evidence type="ECO:0000313" key="16">
    <source>
        <dbReference type="Proteomes" id="UP000051315"/>
    </source>
</evidence>
<dbReference type="Gene3D" id="3.30.870.10">
    <property type="entry name" value="Endonuclease Chain A"/>
    <property type="match status" value="2"/>
</dbReference>
<evidence type="ECO:0000256" key="4">
    <source>
        <dbReference type="ARBA" id="ARBA00022679"/>
    </source>
</evidence>
<keyword evidence="5 12" id="KW-0812">Transmembrane</keyword>
<keyword evidence="3 12" id="KW-0444">Lipid biosynthesis</keyword>
<feature type="active site" evidence="12">
    <location>
        <position position="407"/>
    </location>
</feature>
<dbReference type="GO" id="GO:0032049">
    <property type="term" value="P:cardiolipin biosynthetic process"/>
    <property type="evidence" value="ECO:0007669"/>
    <property type="project" value="UniProtKB-UniRule"/>
</dbReference>
<dbReference type="PANTHER" id="PTHR21248">
    <property type="entry name" value="CARDIOLIPIN SYNTHASE"/>
    <property type="match status" value="1"/>
</dbReference>
<feature type="active site" evidence="12">
    <location>
        <position position="414"/>
    </location>
</feature>
<dbReference type="STRING" id="1423735.FC15_GL000648"/>
<accession>A0A0R1VRF2</accession>
<evidence type="ECO:0000256" key="7">
    <source>
        <dbReference type="ARBA" id="ARBA00022989"/>
    </source>
</evidence>
<dbReference type="PANTHER" id="PTHR21248:SF22">
    <property type="entry name" value="PHOSPHOLIPASE D"/>
    <property type="match status" value="1"/>
</dbReference>
<organism evidence="15 16">
    <name type="scientific">Lapidilactobacillus concavus DSM 17758</name>
    <dbReference type="NCBI Taxonomy" id="1423735"/>
    <lineage>
        <taxon>Bacteria</taxon>
        <taxon>Bacillati</taxon>
        <taxon>Bacillota</taxon>
        <taxon>Bacilli</taxon>
        <taxon>Lactobacillales</taxon>
        <taxon>Lactobacillaceae</taxon>
        <taxon>Lapidilactobacillus</taxon>
    </lineage>
</organism>
<keyword evidence="2 12" id="KW-1003">Cell membrane</keyword>
<dbReference type="PROSITE" id="PS50035">
    <property type="entry name" value="PLD"/>
    <property type="match status" value="2"/>
</dbReference>
<sequence>MNFSIVVLIIIGLLTINTIGAIITVFHRPRSIPATLAWLIVLGMMPGVGFLAYAFLGRGIAEDNLFALSHQDHIGLAHLRDLIIEDLKQLEQPTHTNDTTKNARGLIEYFDRSEDAPVTHHNSVRLFTDGKDKFDNLFKDIKIAQKFIHIEYYSFINDEIGNEFLQLLTKKAEQGVEIRLIYDPWGSAGANKKWFAPLTKAGGQVIPFITSRDLIRKTRLNYHLHRKVVIIDGKIGWTGGFNVGDQYLGRSPKFGYWRDTHIRIVGTSVLALQERFLMDWNASIEHYSQRITFKNEYFPNPSKIAVGETPIQIVSDGPDNSEDILKGGMMKMLLTAKKSLWIQTPYLVPDDSVLSALIIAARSGIDVRIMIPCMPDHPFIYRATQYYANLFTASGIKIYVYNNGFMHAKTTICDNTFCFVGSMNQDYRSYALNFECNAYIYDRSISQQLTQIFEEDMKRSTLLTPEIINSQSHWLHFKQYFSRLLSPIL</sequence>
<dbReference type="InterPro" id="IPR022924">
    <property type="entry name" value="Cardiolipin_synthase"/>
</dbReference>
<keyword evidence="8 12" id="KW-0443">Lipid metabolism</keyword>
<evidence type="ECO:0000313" key="15">
    <source>
        <dbReference type="EMBL" id="KRM08353.1"/>
    </source>
</evidence>
<dbReference type="InterPro" id="IPR027379">
    <property type="entry name" value="CLS_N"/>
</dbReference>
<dbReference type="Pfam" id="PF13091">
    <property type="entry name" value="PLDc_2"/>
    <property type="match status" value="2"/>
</dbReference>
<feature type="active site" evidence="12">
    <location>
        <position position="232"/>
    </location>
</feature>
<dbReference type="SMART" id="SM00155">
    <property type="entry name" value="PLDc"/>
    <property type="match status" value="2"/>
</dbReference>
<comment type="catalytic activity">
    <reaction evidence="12">
        <text>2 a 1,2-diacyl-sn-glycero-3-phospho-(1'-sn-glycerol) = a cardiolipin + glycerol</text>
        <dbReference type="Rhea" id="RHEA:31451"/>
        <dbReference type="ChEBI" id="CHEBI:17754"/>
        <dbReference type="ChEBI" id="CHEBI:62237"/>
        <dbReference type="ChEBI" id="CHEBI:64716"/>
    </reaction>
</comment>
<comment type="function">
    <text evidence="12">Catalyzes the reversible phosphatidyl group transfer from one phosphatidylglycerol molecule to another to form cardiolipin (CL) (diphosphatidylglycerol) and glycerol.</text>
</comment>
<gene>
    <name evidence="15" type="ORF">FC15_GL000648</name>
</gene>
<dbReference type="InterPro" id="IPR030874">
    <property type="entry name" value="Cardiolipin_synth_Firmi"/>
</dbReference>
<dbReference type="GO" id="GO:0008808">
    <property type="term" value="F:cardiolipin synthase activity"/>
    <property type="evidence" value="ECO:0007669"/>
    <property type="project" value="UniProtKB-UniRule"/>
</dbReference>
<evidence type="ECO:0000256" key="12">
    <source>
        <dbReference type="HAMAP-Rule" id="MF_01916"/>
    </source>
</evidence>
<name>A0A0R1VRF2_9LACO</name>
<comment type="caution">
    <text evidence="15">The sequence shown here is derived from an EMBL/GenBank/DDBJ whole genome shotgun (WGS) entry which is preliminary data.</text>
</comment>
<feature type="active site" evidence="12">
    <location>
        <position position="409"/>
    </location>
</feature>
<keyword evidence="10 12" id="KW-0594">Phospholipid biosynthesis</keyword>
<dbReference type="EC" id="2.7.8.-" evidence="12 13"/>
<feature type="domain" description="PLD phosphodiesterase" evidence="14">
    <location>
        <begin position="220"/>
        <end position="247"/>
    </location>
</feature>
<dbReference type="PATRIC" id="fig|1423735.3.peg.679"/>
<dbReference type="NCBIfam" id="TIGR04265">
    <property type="entry name" value="bac_cardiolipin"/>
    <property type="match status" value="1"/>
</dbReference>
<evidence type="ECO:0000256" key="13">
    <source>
        <dbReference type="NCBIfam" id="TIGR04265"/>
    </source>
</evidence>
<proteinExistence type="inferred from homology"/>
<dbReference type="Proteomes" id="UP000051315">
    <property type="component" value="Unassembled WGS sequence"/>
</dbReference>
<dbReference type="EMBL" id="AZFX01000089">
    <property type="protein sequence ID" value="KRM08353.1"/>
    <property type="molecule type" value="Genomic_DNA"/>
</dbReference>
<comment type="subcellular location">
    <subcellularLocation>
        <location evidence="1 12">Cell membrane</location>
        <topology evidence="1 12">Multi-pass membrane protein</topology>
    </subcellularLocation>
</comment>
<dbReference type="Pfam" id="PF13396">
    <property type="entry name" value="PLDc_N"/>
    <property type="match status" value="1"/>
</dbReference>
<feature type="active site" evidence="12">
    <location>
        <position position="227"/>
    </location>
</feature>
<feature type="transmembrane region" description="Helical" evidence="12">
    <location>
        <begin position="6"/>
        <end position="26"/>
    </location>
</feature>
<feature type="domain" description="PLD phosphodiesterase" evidence="14">
    <location>
        <begin position="402"/>
        <end position="429"/>
    </location>
</feature>
<evidence type="ECO:0000256" key="9">
    <source>
        <dbReference type="ARBA" id="ARBA00023136"/>
    </source>
</evidence>
<keyword evidence="4 12" id="KW-0808">Transferase</keyword>
<dbReference type="GO" id="GO:0005886">
    <property type="term" value="C:plasma membrane"/>
    <property type="evidence" value="ECO:0007669"/>
    <property type="project" value="UniProtKB-SubCell"/>
</dbReference>
<evidence type="ECO:0000256" key="1">
    <source>
        <dbReference type="ARBA" id="ARBA00004651"/>
    </source>
</evidence>
<protein>
    <recommendedName>
        <fullName evidence="12 13">Cardiolipin synthase</fullName>
        <shortName evidence="12">CL synthase</shortName>
        <ecNumber evidence="12 13">2.7.8.-</ecNumber>
    </recommendedName>
</protein>
<dbReference type="InterPro" id="IPR001736">
    <property type="entry name" value="PLipase_D/transphosphatidylase"/>
</dbReference>
<dbReference type="RefSeq" id="WP_057825568.1">
    <property type="nucleotide sequence ID" value="NZ_AZFX01000089.1"/>
</dbReference>
<evidence type="ECO:0000256" key="3">
    <source>
        <dbReference type="ARBA" id="ARBA00022516"/>
    </source>
</evidence>
<evidence type="ECO:0000256" key="10">
    <source>
        <dbReference type="ARBA" id="ARBA00023209"/>
    </source>
</evidence>
<dbReference type="InterPro" id="IPR025202">
    <property type="entry name" value="PLD-like_dom"/>
</dbReference>
<evidence type="ECO:0000256" key="8">
    <source>
        <dbReference type="ARBA" id="ARBA00023098"/>
    </source>
</evidence>
<dbReference type="HAMAP" id="MF_01916">
    <property type="entry name" value="Cardiolipin_synth_Cls"/>
    <property type="match status" value="1"/>
</dbReference>
<keyword evidence="6" id="KW-0677">Repeat</keyword>
<comment type="similarity">
    <text evidence="12">Belongs to the phospholipase D family. Cardiolipin synthase subfamily.</text>
</comment>
<evidence type="ECO:0000256" key="11">
    <source>
        <dbReference type="ARBA" id="ARBA00023264"/>
    </source>
</evidence>